<evidence type="ECO:0000256" key="8">
    <source>
        <dbReference type="ARBA" id="ARBA00022989"/>
    </source>
</evidence>
<evidence type="ECO:0000256" key="1">
    <source>
        <dbReference type="ARBA" id="ARBA00004251"/>
    </source>
</evidence>
<keyword evidence="9 12" id="KW-0472">Membrane</keyword>
<dbReference type="GO" id="GO:0004674">
    <property type="term" value="F:protein serine/threonine kinase activity"/>
    <property type="evidence" value="ECO:0007669"/>
    <property type="project" value="UniProtKB-KW"/>
</dbReference>
<dbReference type="AlphaFoldDB" id="A0A6A4R1E4"/>
<dbReference type="Gene3D" id="3.80.10.10">
    <property type="entry name" value="Ribonuclease Inhibitor"/>
    <property type="match status" value="3"/>
</dbReference>
<keyword evidence="5 12" id="KW-0812">Transmembrane</keyword>
<keyword evidence="14" id="KW-1185">Reference proteome</keyword>
<gene>
    <name evidence="13" type="ORF">Lalb_Chr02g0158661</name>
</gene>
<keyword evidence="8 12" id="KW-1133">Transmembrane helix</keyword>
<dbReference type="PANTHER" id="PTHR48063">
    <property type="entry name" value="LRR RECEPTOR-LIKE KINASE"/>
    <property type="match status" value="1"/>
</dbReference>
<dbReference type="InterPro" id="IPR003591">
    <property type="entry name" value="Leu-rich_rpt_typical-subtyp"/>
</dbReference>
<evidence type="ECO:0000313" key="14">
    <source>
        <dbReference type="Proteomes" id="UP000447434"/>
    </source>
</evidence>
<comment type="subcellular location">
    <subcellularLocation>
        <location evidence="1">Cell membrane</location>
        <topology evidence="1">Single-pass type I membrane protein</topology>
    </subcellularLocation>
</comment>
<dbReference type="PANTHER" id="PTHR48063:SF98">
    <property type="entry name" value="LRR RECEPTOR-LIKE SERINE_THREONINE-PROTEIN KINASE FLS2"/>
    <property type="match status" value="1"/>
</dbReference>
<evidence type="ECO:0000256" key="10">
    <source>
        <dbReference type="ARBA" id="ARBA00023170"/>
    </source>
</evidence>
<accession>A0A6A4R1E4</accession>
<keyword evidence="3" id="KW-1003">Cell membrane</keyword>
<reference evidence="14" key="1">
    <citation type="journal article" date="2020" name="Nat. Commun.">
        <title>Genome sequence of the cluster root forming white lupin.</title>
        <authorList>
            <person name="Hufnagel B."/>
            <person name="Marques A."/>
            <person name="Soriano A."/>
            <person name="Marques L."/>
            <person name="Divol F."/>
            <person name="Doumas P."/>
            <person name="Sallet E."/>
            <person name="Mancinotti D."/>
            <person name="Carrere S."/>
            <person name="Marande W."/>
            <person name="Arribat S."/>
            <person name="Keller J."/>
            <person name="Huneau C."/>
            <person name="Blein T."/>
            <person name="Aime D."/>
            <person name="Laguerre M."/>
            <person name="Taylor J."/>
            <person name="Schubert V."/>
            <person name="Nelson M."/>
            <person name="Geu-Flores F."/>
            <person name="Crespi M."/>
            <person name="Gallardo-Guerrero K."/>
            <person name="Delaux P.-M."/>
            <person name="Salse J."/>
            <person name="Berges H."/>
            <person name="Guyot R."/>
            <person name="Gouzy J."/>
            <person name="Peret B."/>
        </authorList>
    </citation>
    <scope>NUCLEOTIDE SEQUENCE [LARGE SCALE GENOMIC DNA]</scope>
    <source>
        <strain evidence="14">cv. Amiga</strain>
    </source>
</reference>
<evidence type="ECO:0000256" key="4">
    <source>
        <dbReference type="ARBA" id="ARBA00022614"/>
    </source>
</evidence>
<evidence type="ECO:0000256" key="3">
    <source>
        <dbReference type="ARBA" id="ARBA00022475"/>
    </source>
</evidence>
<evidence type="ECO:0000313" key="13">
    <source>
        <dbReference type="EMBL" id="KAE9619950.1"/>
    </source>
</evidence>
<dbReference type="GO" id="GO:0005886">
    <property type="term" value="C:plasma membrane"/>
    <property type="evidence" value="ECO:0007669"/>
    <property type="project" value="UniProtKB-SubCell"/>
</dbReference>
<evidence type="ECO:0000256" key="7">
    <source>
        <dbReference type="ARBA" id="ARBA00022737"/>
    </source>
</evidence>
<keyword evidence="6" id="KW-0732">Signal</keyword>
<dbReference type="Pfam" id="PF00560">
    <property type="entry name" value="LRR_1"/>
    <property type="match status" value="6"/>
</dbReference>
<protein>
    <submittedName>
        <fullName evidence="13">Putative non-specific serine/threonine protein kinase</fullName>
    </submittedName>
</protein>
<comment type="caution">
    <text evidence="13">The sequence shown here is derived from an EMBL/GenBank/DDBJ whole genome shotgun (WGS) entry which is preliminary data.</text>
</comment>
<dbReference type="InterPro" id="IPR032675">
    <property type="entry name" value="LRR_dom_sf"/>
</dbReference>
<keyword evidence="13" id="KW-0808">Transferase</keyword>
<dbReference type="FunFam" id="3.80.10.10:FF:000111">
    <property type="entry name" value="LRR receptor-like serine/threonine-protein kinase ERECTA"/>
    <property type="match status" value="1"/>
</dbReference>
<dbReference type="SUPFAM" id="SSF52047">
    <property type="entry name" value="RNI-like"/>
    <property type="match status" value="1"/>
</dbReference>
<sequence length="846" mass="94416">MLDLKSPIINHNIIPQLGGNIDSSLCELQHITFLDLSYNQLEGKIPECIDSLVQLTDLKLGNNALVGAIPHSLGNLSNLESLDLRNNEYLFANDLEWVSTLSYLEDLDLSNSNLSQVVDILSPITNLPFLGNVDLAYCGLHQFNMKSIPLINSSNSLRTLNLEGNYFSSLLWVFNVSKVITFLDLSSNSLQQSIPDGFENTTSLQSLILSHNKLQGSIPKSFQSLCQLQILDLSSNKLIGQFNDYMQHLCSGGNGITGLALSDNQLNGTLPYNIGQLSNLQLLFIDSNKFSGVVNESHLSNLTNLKYLHVGQNLLSLNFSSNWIPPFQLIHLFASSCKLGPKFPLWLKHQRKLTALQISNNGISDYFPEWFWNLTPCLTYLNVSHNKLIGALQKSNSIILNGEFIDVAWDFSFNNLSGPLPSFPPQLTILSVSNNMFSGSISSFCGTSYQNLSYLDLSSNSLSGRLLDCWGQFQKLQVLNLATNNFFGRIPYSLGTLQFIETIHLNNNNFSGEFPPLAQCSNLKLIDFGDNNIEGTIPTWVGKNLHQMIVLRLRSNKFQGSIPESLCNLSHVQVLDLSNNNITGNIPQCLDHISALSNTTFSREPISYETHGYTGLGKYNFFGPFSDKAILAWKGENREYGKNLRFLRAIDLSCNQLMGEIPQSITILVALVSLNLSSNNLTELIPNNIGHMKMLESLDLSKNHLSGTIPESLSKLSFLSYMRLSFNNLSGKIPISTQLQSFNASTYIGNPGLYGPPLSKDCPEDSNNTHRNNVEVDDNDGFISFGFYISLGLGFIFGFWGVCGTLVLYTSWRHAYFQFFNSMCDWICVKVLLSKARMKRRFQVQE</sequence>
<dbReference type="InterPro" id="IPR046956">
    <property type="entry name" value="RLP23-like"/>
</dbReference>
<evidence type="ECO:0000256" key="12">
    <source>
        <dbReference type="SAM" id="Phobius"/>
    </source>
</evidence>
<dbReference type="Pfam" id="PF13855">
    <property type="entry name" value="LRR_8"/>
    <property type="match status" value="2"/>
</dbReference>
<dbReference type="SUPFAM" id="SSF52058">
    <property type="entry name" value="L domain-like"/>
    <property type="match status" value="2"/>
</dbReference>
<evidence type="ECO:0000256" key="9">
    <source>
        <dbReference type="ARBA" id="ARBA00023136"/>
    </source>
</evidence>
<name>A0A6A4R1E4_LUPAL</name>
<keyword evidence="10" id="KW-0675">Receptor</keyword>
<feature type="transmembrane region" description="Helical" evidence="12">
    <location>
        <begin position="785"/>
        <end position="809"/>
    </location>
</feature>
<dbReference type="Proteomes" id="UP000447434">
    <property type="component" value="Chromosome 2"/>
</dbReference>
<dbReference type="FunFam" id="3.80.10.10:FF:000095">
    <property type="entry name" value="LRR receptor-like serine/threonine-protein kinase GSO1"/>
    <property type="match status" value="1"/>
</dbReference>
<evidence type="ECO:0000256" key="5">
    <source>
        <dbReference type="ARBA" id="ARBA00022692"/>
    </source>
</evidence>
<keyword evidence="11" id="KW-0325">Glycoprotein</keyword>
<keyword evidence="13" id="KW-0723">Serine/threonine-protein kinase</keyword>
<comment type="similarity">
    <text evidence="2">Belongs to the RLP family.</text>
</comment>
<dbReference type="OrthoDB" id="8731593at2759"/>
<evidence type="ECO:0000256" key="11">
    <source>
        <dbReference type="ARBA" id="ARBA00023180"/>
    </source>
</evidence>
<keyword evidence="4" id="KW-0433">Leucine-rich repeat</keyword>
<keyword evidence="7" id="KW-0677">Repeat</keyword>
<keyword evidence="13" id="KW-0418">Kinase</keyword>
<dbReference type="FunFam" id="3.80.10.10:FF:001678">
    <property type="entry name" value="Calmodulin-binding receptor kinase CaMRLK"/>
    <property type="match status" value="1"/>
</dbReference>
<dbReference type="Pfam" id="PF13516">
    <property type="entry name" value="LRR_6"/>
    <property type="match status" value="1"/>
</dbReference>
<dbReference type="FunFam" id="3.80.10.10:FF:001347">
    <property type="entry name" value="LRR receptor-like serine/threonine-protein kinase GSO2"/>
    <property type="match status" value="1"/>
</dbReference>
<dbReference type="InterPro" id="IPR001611">
    <property type="entry name" value="Leu-rich_rpt"/>
</dbReference>
<evidence type="ECO:0000256" key="6">
    <source>
        <dbReference type="ARBA" id="ARBA00022729"/>
    </source>
</evidence>
<proteinExistence type="inferred from homology"/>
<organism evidence="13 14">
    <name type="scientific">Lupinus albus</name>
    <name type="common">White lupine</name>
    <name type="synonym">Lupinus termis</name>
    <dbReference type="NCBI Taxonomy" id="3870"/>
    <lineage>
        <taxon>Eukaryota</taxon>
        <taxon>Viridiplantae</taxon>
        <taxon>Streptophyta</taxon>
        <taxon>Embryophyta</taxon>
        <taxon>Tracheophyta</taxon>
        <taxon>Spermatophyta</taxon>
        <taxon>Magnoliopsida</taxon>
        <taxon>eudicotyledons</taxon>
        <taxon>Gunneridae</taxon>
        <taxon>Pentapetalae</taxon>
        <taxon>rosids</taxon>
        <taxon>fabids</taxon>
        <taxon>Fabales</taxon>
        <taxon>Fabaceae</taxon>
        <taxon>Papilionoideae</taxon>
        <taxon>50 kb inversion clade</taxon>
        <taxon>genistoids sensu lato</taxon>
        <taxon>core genistoids</taxon>
        <taxon>Genisteae</taxon>
        <taxon>Lupinus</taxon>
    </lineage>
</organism>
<dbReference type="EMBL" id="WOCE01000002">
    <property type="protein sequence ID" value="KAE9619950.1"/>
    <property type="molecule type" value="Genomic_DNA"/>
</dbReference>
<dbReference type="FunFam" id="3.80.10.10:FF:000041">
    <property type="entry name" value="LRR receptor-like serine/threonine-protein kinase ERECTA"/>
    <property type="match status" value="1"/>
</dbReference>
<evidence type="ECO:0000256" key="2">
    <source>
        <dbReference type="ARBA" id="ARBA00009592"/>
    </source>
</evidence>
<dbReference type="SMART" id="SM00365">
    <property type="entry name" value="LRR_SD22"/>
    <property type="match status" value="7"/>
</dbReference>
<dbReference type="SMART" id="SM00369">
    <property type="entry name" value="LRR_TYP"/>
    <property type="match status" value="9"/>
</dbReference>
<dbReference type="PRINTS" id="PR00019">
    <property type="entry name" value="LEURICHRPT"/>
</dbReference>